<evidence type="ECO:0000256" key="6">
    <source>
        <dbReference type="ARBA" id="ARBA00023136"/>
    </source>
</evidence>
<evidence type="ECO:0000256" key="3">
    <source>
        <dbReference type="ARBA" id="ARBA00022475"/>
    </source>
</evidence>
<keyword evidence="3" id="KW-1003">Cell membrane</keyword>
<feature type="transmembrane region" description="Helical" evidence="7">
    <location>
        <begin position="214"/>
        <end position="232"/>
    </location>
</feature>
<gene>
    <name evidence="9" type="ORF">SAMN04488056_11588</name>
</gene>
<feature type="transmembrane region" description="Helical" evidence="7">
    <location>
        <begin position="166"/>
        <end position="194"/>
    </location>
</feature>
<feature type="domain" description="ABC transmembrane type-1" evidence="8">
    <location>
        <begin position="77"/>
        <end position="294"/>
    </location>
</feature>
<organism evidence="9 10">
    <name type="scientific">Cohaesibacter marisflavi</name>
    <dbReference type="NCBI Taxonomy" id="655353"/>
    <lineage>
        <taxon>Bacteria</taxon>
        <taxon>Pseudomonadati</taxon>
        <taxon>Pseudomonadota</taxon>
        <taxon>Alphaproteobacteria</taxon>
        <taxon>Hyphomicrobiales</taxon>
        <taxon>Cohaesibacteraceae</taxon>
    </lineage>
</organism>
<evidence type="ECO:0000256" key="4">
    <source>
        <dbReference type="ARBA" id="ARBA00022692"/>
    </source>
</evidence>
<dbReference type="InterPro" id="IPR000515">
    <property type="entry name" value="MetI-like"/>
</dbReference>
<dbReference type="Pfam" id="PF00528">
    <property type="entry name" value="BPD_transp_1"/>
    <property type="match status" value="1"/>
</dbReference>
<dbReference type="Gene3D" id="1.10.3720.10">
    <property type="entry name" value="MetI-like"/>
    <property type="match status" value="1"/>
</dbReference>
<evidence type="ECO:0000256" key="2">
    <source>
        <dbReference type="ARBA" id="ARBA00022448"/>
    </source>
</evidence>
<evidence type="ECO:0000256" key="7">
    <source>
        <dbReference type="RuleBase" id="RU363032"/>
    </source>
</evidence>
<dbReference type="AlphaFoldDB" id="A0A1I5L0Y2"/>
<reference evidence="9 10" key="1">
    <citation type="submission" date="2016-10" db="EMBL/GenBank/DDBJ databases">
        <authorList>
            <person name="de Groot N.N."/>
        </authorList>
    </citation>
    <scope>NUCLEOTIDE SEQUENCE [LARGE SCALE GENOMIC DNA]</scope>
    <source>
        <strain evidence="9 10">CGMCC 1.9157</strain>
    </source>
</reference>
<dbReference type="PANTHER" id="PTHR30193:SF37">
    <property type="entry name" value="INNER MEMBRANE ABC TRANSPORTER PERMEASE PROTEIN YCJO"/>
    <property type="match status" value="1"/>
</dbReference>
<accession>A0A1I5L0Y2</accession>
<comment type="similarity">
    <text evidence="7">Belongs to the binding-protein-dependent transport system permease family.</text>
</comment>
<feature type="transmembrane region" description="Helical" evidence="7">
    <location>
        <begin position="81"/>
        <end position="100"/>
    </location>
</feature>
<keyword evidence="4 7" id="KW-0812">Transmembrane</keyword>
<keyword evidence="5 7" id="KW-1133">Transmembrane helix</keyword>
<dbReference type="PROSITE" id="PS50928">
    <property type="entry name" value="ABC_TM1"/>
    <property type="match status" value="1"/>
</dbReference>
<dbReference type="SUPFAM" id="SSF161098">
    <property type="entry name" value="MetI-like"/>
    <property type="match status" value="1"/>
</dbReference>
<name>A0A1I5L0Y2_9HYPH</name>
<dbReference type="InterPro" id="IPR035906">
    <property type="entry name" value="MetI-like_sf"/>
</dbReference>
<feature type="transmembrane region" description="Helical" evidence="7">
    <location>
        <begin position="20"/>
        <end position="46"/>
    </location>
</feature>
<evidence type="ECO:0000313" key="9">
    <source>
        <dbReference type="EMBL" id="SFO90935.1"/>
    </source>
</evidence>
<evidence type="ECO:0000256" key="1">
    <source>
        <dbReference type="ARBA" id="ARBA00004651"/>
    </source>
</evidence>
<dbReference type="GO" id="GO:0005886">
    <property type="term" value="C:plasma membrane"/>
    <property type="evidence" value="ECO:0007669"/>
    <property type="project" value="UniProtKB-SubCell"/>
</dbReference>
<dbReference type="Proteomes" id="UP000199236">
    <property type="component" value="Unassembled WGS sequence"/>
</dbReference>
<keyword evidence="6 7" id="KW-0472">Membrane</keyword>
<proteinExistence type="inferred from homology"/>
<evidence type="ECO:0000256" key="5">
    <source>
        <dbReference type="ARBA" id="ARBA00022989"/>
    </source>
</evidence>
<dbReference type="STRING" id="655353.SAMN04488056_11588"/>
<evidence type="ECO:0000259" key="8">
    <source>
        <dbReference type="PROSITE" id="PS50928"/>
    </source>
</evidence>
<feature type="transmembrane region" description="Helical" evidence="7">
    <location>
        <begin position="276"/>
        <end position="298"/>
    </location>
</feature>
<comment type="subcellular location">
    <subcellularLocation>
        <location evidence="1 7">Cell membrane</location>
        <topology evidence="1 7">Multi-pass membrane protein</topology>
    </subcellularLocation>
</comment>
<keyword evidence="10" id="KW-1185">Reference proteome</keyword>
<evidence type="ECO:0000313" key="10">
    <source>
        <dbReference type="Proteomes" id="UP000199236"/>
    </source>
</evidence>
<sequence>MALSPRQLSAPHLKEAATTLSLAGPATLAMLVLIFIPSLLVAVFSFTDYQFGARSFHWVGLDNYVTLFTDRTGRRAVTNTLLYVAVVMPLSMIFSLVVALGVQSVSTWSPRLATMLRTAYFMPVAATLVAMATVFQMLLHPSLGLINQLIGLVGIPGQSWLSDRGLVLYTLAAIGIWETIGYNMVLFLAGLTAIPSQLYDAAEIDGANNWWDRFWTVTWPMLGPTTLFVLVVTATRSFRVFETVATLTQGGPAYASDTLVYAMYREGFVYFKAGYSSAITVVFFVAVLILTLTQVRIVEKKVHYR</sequence>
<dbReference type="InterPro" id="IPR051393">
    <property type="entry name" value="ABC_transporter_permease"/>
</dbReference>
<dbReference type="GO" id="GO:0055085">
    <property type="term" value="P:transmembrane transport"/>
    <property type="evidence" value="ECO:0007669"/>
    <property type="project" value="InterPro"/>
</dbReference>
<keyword evidence="9" id="KW-0762">Sugar transport</keyword>
<protein>
    <submittedName>
        <fullName evidence="9">Multiple sugar transport system permease protein</fullName>
    </submittedName>
</protein>
<keyword evidence="2 7" id="KW-0813">Transport</keyword>
<dbReference type="EMBL" id="FOVR01000015">
    <property type="protein sequence ID" value="SFO90935.1"/>
    <property type="molecule type" value="Genomic_DNA"/>
</dbReference>
<dbReference type="CDD" id="cd06261">
    <property type="entry name" value="TM_PBP2"/>
    <property type="match status" value="1"/>
</dbReference>
<feature type="transmembrane region" description="Helical" evidence="7">
    <location>
        <begin position="120"/>
        <end position="139"/>
    </location>
</feature>
<dbReference type="PANTHER" id="PTHR30193">
    <property type="entry name" value="ABC TRANSPORTER PERMEASE PROTEIN"/>
    <property type="match status" value="1"/>
</dbReference>